<keyword evidence="1" id="KW-0472">Membrane</keyword>
<dbReference type="KEGG" id="atr:18440616"/>
<dbReference type="eggNOG" id="ENOG502RXF9">
    <property type="taxonomic scope" value="Eukaryota"/>
</dbReference>
<feature type="transmembrane region" description="Helical" evidence="1">
    <location>
        <begin position="6"/>
        <end position="27"/>
    </location>
</feature>
<dbReference type="Proteomes" id="UP000017836">
    <property type="component" value="Unassembled WGS sequence"/>
</dbReference>
<sequence length="160" mass="17234">MKPSVSSLLGLNLIMYIIVVIIAGWAINYGIDNTYIKASAEPLPAHLFPIYYPMGNKATGLFVLFALIAGVVGIGSLISGMLSMMKEWDLNNLALASSSAIVTWGLTLLAMGLACKEINIGGRNETLWTLEAFVIILSATQLFYIGAVNAEMPQSTVHWP</sequence>
<dbReference type="Pfam" id="PF05512">
    <property type="entry name" value="AWPM-19"/>
    <property type="match status" value="1"/>
</dbReference>
<name>W1PW89_AMBTC</name>
<dbReference type="OrthoDB" id="360161at2759"/>
<dbReference type="AlphaFoldDB" id="W1PW89"/>
<feature type="transmembrane region" description="Helical" evidence="1">
    <location>
        <begin position="127"/>
        <end position="147"/>
    </location>
</feature>
<accession>W1PW89</accession>
<dbReference type="PANTHER" id="PTHR33294:SF6">
    <property type="entry name" value="AWPM-19-LIKE FAMILY PROTEIN"/>
    <property type="match status" value="1"/>
</dbReference>
<dbReference type="PANTHER" id="PTHR33294">
    <property type="entry name" value="AWPM-19-LIKE FAMILY PROTEIN"/>
    <property type="match status" value="1"/>
</dbReference>
<dbReference type="EMBL" id="KI392614">
    <property type="protein sequence ID" value="ERN12398.1"/>
    <property type="molecule type" value="Genomic_DNA"/>
</dbReference>
<feature type="transmembrane region" description="Helical" evidence="1">
    <location>
        <begin position="61"/>
        <end position="82"/>
    </location>
</feature>
<dbReference type="HOGENOM" id="CLU_098831_0_0_1"/>
<dbReference type="Gramene" id="ERN12398">
    <property type="protein sequence ID" value="ERN12398"/>
    <property type="gene ID" value="AMTR_s00025p00122690"/>
</dbReference>
<evidence type="ECO:0000313" key="2">
    <source>
        <dbReference type="EMBL" id="ERN12398.1"/>
    </source>
</evidence>
<dbReference type="OMA" id="KEIDIGW"/>
<evidence type="ECO:0000313" key="3">
    <source>
        <dbReference type="Proteomes" id="UP000017836"/>
    </source>
</evidence>
<feature type="transmembrane region" description="Helical" evidence="1">
    <location>
        <begin position="94"/>
        <end position="115"/>
    </location>
</feature>
<evidence type="ECO:0000256" key="1">
    <source>
        <dbReference type="SAM" id="Phobius"/>
    </source>
</evidence>
<organism evidence="2 3">
    <name type="scientific">Amborella trichopoda</name>
    <dbReference type="NCBI Taxonomy" id="13333"/>
    <lineage>
        <taxon>Eukaryota</taxon>
        <taxon>Viridiplantae</taxon>
        <taxon>Streptophyta</taxon>
        <taxon>Embryophyta</taxon>
        <taxon>Tracheophyta</taxon>
        <taxon>Spermatophyta</taxon>
        <taxon>Magnoliopsida</taxon>
        <taxon>Amborellales</taxon>
        <taxon>Amborellaceae</taxon>
        <taxon>Amborella</taxon>
    </lineage>
</organism>
<dbReference type="InterPro" id="IPR008390">
    <property type="entry name" value="AWPM-19"/>
</dbReference>
<keyword evidence="3" id="KW-1185">Reference proteome</keyword>
<keyword evidence="1" id="KW-1133">Transmembrane helix</keyword>
<protein>
    <recommendedName>
        <fullName evidence="4">AWPM-19-like family protein</fullName>
    </recommendedName>
</protein>
<gene>
    <name evidence="2" type="ORF">AMTR_s00025p00122690</name>
</gene>
<proteinExistence type="predicted"/>
<reference evidence="3" key="1">
    <citation type="journal article" date="2013" name="Science">
        <title>The Amborella genome and the evolution of flowering plants.</title>
        <authorList>
            <consortium name="Amborella Genome Project"/>
        </authorList>
    </citation>
    <scope>NUCLEOTIDE SEQUENCE [LARGE SCALE GENOMIC DNA]</scope>
</reference>
<evidence type="ECO:0008006" key="4">
    <source>
        <dbReference type="Google" id="ProtNLM"/>
    </source>
</evidence>
<keyword evidence="1" id="KW-0812">Transmembrane</keyword>